<dbReference type="PROSITE" id="PS50104">
    <property type="entry name" value="TIR"/>
    <property type="match status" value="3"/>
</dbReference>
<dbReference type="SUPFAM" id="SSF52200">
    <property type="entry name" value="Toll/Interleukin receptor TIR domain"/>
    <property type="match status" value="3"/>
</dbReference>
<dbReference type="Pfam" id="PF00400">
    <property type="entry name" value="WD40"/>
    <property type="match status" value="14"/>
</dbReference>
<feature type="repeat" description="WD" evidence="4">
    <location>
        <begin position="772"/>
        <end position="804"/>
    </location>
</feature>
<keyword evidence="5" id="KW-0175">Coiled coil</keyword>
<feature type="repeat" description="WD" evidence="4">
    <location>
        <begin position="1066"/>
        <end position="1096"/>
    </location>
</feature>
<keyword evidence="1 4" id="KW-0853">WD repeat</keyword>
<dbReference type="RefSeq" id="WP_149985655.1">
    <property type="nucleotide sequence ID" value="NZ_BHVP01000007.1"/>
</dbReference>
<dbReference type="SUPFAM" id="SSF50978">
    <property type="entry name" value="WD40 repeat-like"/>
    <property type="match status" value="2"/>
</dbReference>
<dbReference type="GO" id="GO:0000209">
    <property type="term" value="P:protein polyubiquitination"/>
    <property type="evidence" value="ECO:0007669"/>
    <property type="project" value="TreeGrafter"/>
</dbReference>
<dbReference type="InterPro" id="IPR036322">
    <property type="entry name" value="WD40_repeat_dom_sf"/>
</dbReference>
<feature type="repeat" description="WD" evidence="4">
    <location>
        <begin position="940"/>
        <end position="972"/>
    </location>
</feature>
<dbReference type="InterPro" id="IPR019775">
    <property type="entry name" value="WD40_repeat_CS"/>
</dbReference>
<feature type="repeat" description="WD" evidence="4">
    <location>
        <begin position="858"/>
        <end position="890"/>
    </location>
</feature>
<evidence type="ECO:0000256" key="3">
    <source>
        <dbReference type="ARBA" id="ARBA00022786"/>
    </source>
</evidence>
<dbReference type="CDD" id="cd00200">
    <property type="entry name" value="WD40"/>
    <property type="match status" value="2"/>
</dbReference>
<feature type="repeat" description="WD" evidence="4">
    <location>
        <begin position="1023"/>
        <end position="1056"/>
    </location>
</feature>
<evidence type="ECO:0000256" key="5">
    <source>
        <dbReference type="SAM" id="Coils"/>
    </source>
</evidence>
<feature type="repeat" description="WD" evidence="4">
    <location>
        <begin position="1320"/>
        <end position="1353"/>
    </location>
</feature>
<feature type="domain" description="TIR" evidence="6">
    <location>
        <begin position="234"/>
        <end position="365"/>
    </location>
</feature>
<keyword evidence="3" id="KW-0833">Ubl conjugation pathway</keyword>
<feature type="repeat" description="WD" evidence="4">
    <location>
        <begin position="817"/>
        <end position="849"/>
    </location>
</feature>
<dbReference type="InterPro" id="IPR001680">
    <property type="entry name" value="WD40_rpt"/>
</dbReference>
<dbReference type="Proteomes" id="UP000324917">
    <property type="component" value="Unassembled WGS sequence"/>
</dbReference>
<dbReference type="InterPro" id="IPR000157">
    <property type="entry name" value="TIR_dom"/>
</dbReference>
<dbReference type="Gene3D" id="2.130.10.10">
    <property type="entry name" value="YVTN repeat-like/Quinoprotein amine dehydrogenase"/>
    <property type="match status" value="3"/>
</dbReference>
<gene>
    <name evidence="7" type="primary">tolB_2</name>
    <name evidence="7" type="ORF">MiTe_00641</name>
</gene>
<dbReference type="EMBL" id="BHVP01000007">
    <property type="protein sequence ID" value="GCA73821.1"/>
    <property type="molecule type" value="Genomic_DNA"/>
</dbReference>
<evidence type="ECO:0000256" key="2">
    <source>
        <dbReference type="ARBA" id="ARBA00022737"/>
    </source>
</evidence>
<dbReference type="Gene3D" id="3.40.50.10140">
    <property type="entry name" value="Toll/interleukin-1 receptor homology (TIR) domain"/>
    <property type="match status" value="3"/>
</dbReference>
<feature type="repeat" description="WD" evidence="4">
    <location>
        <begin position="1187"/>
        <end position="1228"/>
    </location>
</feature>
<dbReference type="InterPro" id="IPR020472">
    <property type="entry name" value="WD40_PAC1"/>
</dbReference>
<protein>
    <submittedName>
        <fullName evidence="7">Protein TolB</fullName>
    </submittedName>
</protein>
<feature type="repeat" description="WD" evidence="4">
    <location>
        <begin position="1279"/>
        <end position="1313"/>
    </location>
</feature>
<dbReference type="PRINTS" id="PR00320">
    <property type="entry name" value="GPROTEINBRPT"/>
</dbReference>
<dbReference type="Pfam" id="PF13676">
    <property type="entry name" value="TIR_2"/>
    <property type="match status" value="3"/>
</dbReference>
<evidence type="ECO:0000313" key="7">
    <source>
        <dbReference type="EMBL" id="GCA73821.1"/>
    </source>
</evidence>
<dbReference type="SMART" id="SM00320">
    <property type="entry name" value="WD40"/>
    <property type="match status" value="14"/>
</dbReference>
<feature type="domain" description="TIR" evidence="6">
    <location>
        <begin position="436"/>
        <end position="565"/>
    </location>
</feature>
<sequence length="1396" mass="157022">MKNFFDVFISYGRADSKALAIKLNQRLAAEGLNVWFDQEDIPLAVDYQEQINDGIERTHNFIFIIAPHSVNSPYCLKEINLAIKYNKRIIPLLHVEQISQETWRQRNPDKTEADWQEYQAEGRDSSFPNMHPVISKINWIYFREEIDDFESSFAGLIGAIHQHKNYVEKHSIFLVKALNWSRNHKQTNYLLIGEERQAAEKWLKHRFTEEQPPCLPTDLHCEFISESSKNANNLMTQVFLSSSEKVNVIKEKIGKTLMREGFTIWTNQTDIKTGTAFEEEINKGIEGADNFVYLISPEALQSSYCYLELAHAFATNKRIIPLLIEKTDIELITSQLQKLQFIDLTEYEDREKYRSSIDKLLKELNRDAAYHESHKVLLVKALKWQQQTHNPSVLLRGYNLQHFEAWLKVAKQRTESPPLPLQEEFITASLNQPKASSLEVFISYSRADSDLARRLNESLISLGKLTWFDQESIASGEDFRREIYQGIEISDNFVFIISPKSINSPYCSDEVEYAQKLNKRIIPILHQKVAAKDLPAALASIQWLDFSQHGGDFLTNFTQLVRTIHTDRDHVHNHSKWLQRAKEWENSQKNADLLLRGSEFVLAQAWLKKIEQQNKQPPATELHKEFIQASQTAIEAAETAEKERQQKLLKLQQERTQEVEKRLEQEKKNARRQKQWLVVVSLLGGVATCSGLFAAKEYRKAAISEIVAVRQTSQASFALNEQLEALTAAIKAKRLETDLESIPFVNLPPERKDDLKEMLKIALYGIKQANIFSGHYGDVLGVKFSPDGEMIASASADNTLKLWKRDGSLLATLDEKRGGHKGSVNAVAFSPDGQLIASASTDNTIKLWKTDGTLLKTLKGHRDTVNAVAFSPDGQLIASAGNDTTVKLWKRDGSLLRTLKGHRDHVFTVAFSPDGQLIASAGNDTTVKLWKRDGTLFRKLEGHQDTVKAVAFSPDGQLIASGSRDKTIKIWKRDGKLLSTLEGHEASVNGLTFTPDGQQIVSGSYDKTVRLWKLDGTLLLMTLRGHSDAVNTVDVHNDGKNLQIASGSDDNEVRLWRPYSKLVTTLFGHSDVVSAVDWNADLIVSGSWDKTLKLWKSDGTFLNELAGRKDSVSTVKISPNGQFIVSGSPDGKVNIWRRDGKLLNTLKGDTGGVNDLVISPDSKFIVSGNWDKTLKIWGLDGKLLNTLRGHIDVVETVAISPDGKFIASGSADNKIKIWRLDGHGTLLSILTLTGHLSPVLAIDFSPDGRMLVSGSGDNTIKLWKTDEKGQWLPSSVKTIKGHSNSVLDVKFSPDGQQIASASSDDTIKIWQLDGTLVNMLPGFGADVNAIHFSQDGKTLVSGSSNKTIIIWDLARDLTPKDIQRYACKWLKDYLQHNPKVKASDRNFCDRILGKDY</sequence>
<dbReference type="PROSITE" id="PS50294">
    <property type="entry name" value="WD_REPEATS_REGION"/>
    <property type="match status" value="14"/>
</dbReference>
<dbReference type="PANTHER" id="PTHR15622:SF2">
    <property type="entry name" value="U4_U6 SMALL NUCLEAR RIBONUCLEOPROTEIN PRP4"/>
    <property type="match status" value="1"/>
</dbReference>
<feature type="domain" description="TIR" evidence="6">
    <location>
        <begin position="3"/>
        <end position="122"/>
    </location>
</feature>
<feature type="repeat" description="WD" evidence="4">
    <location>
        <begin position="1105"/>
        <end position="1136"/>
    </location>
</feature>
<feature type="coiled-coil region" evidence="5">
    <location>
        <begin position="634"/>
        <end position="673"/>
    </location>
</feature>
<organism evidence="7 8">
    <name type="scientific">Microcystis aeruginosa NIES-2520</name>
    <dbReference type="NCBI Taxonomy" id="2303982"/>
    <lineage>
        <taxon>Bacteria</taxon>
        <taxon>Bacillati</taxon>
        <taxon>Cyanobacteriota</taxon>
        <taxon>Cyanophyceae</taxon>
        <taxon>Oscillatoriophycideae</taxon>
        <taxon>Chroococcales</taxon>
        <taxon>Microcystaceae</taxon>
        <taxon>Microcystis</taxon>
    </lineage>
</organism>
<evidence type="ECO:0000256" key="4">
    <source>
        <dbReference type="PROSITE-ProRule" id="PRU00221"/>
    </source>
</evidence>
<dbReference type="InterPro" id="IPR015943">
    <property type="entry name" value="WD40/YVTN_repeat-like_dom_sf"/>
</dbReference>
<dbReference type="InterPro" id="IPR035897">
    <property type="entry name" value="Toll_tir_struct_dom_sf"/>
</dbReference>
<evidence type="ECO:0000313" key="8">
    <source>
        <dbReference type="Proteomes" id="UP000324917"/>
    </source>
</evidence>
<reference evidence="7 8" key="1">
    <citation type="submission" date="2018-09" db="EMBL/GenBank/DDBJ databases">
        <title>Evolutionary history of phycoerythrin pigmentation in the water bloom-forming cyanobacterium Microcystis aeruginosa.</title>
        <authorList>
            <person name="Tanabe Y."/>
            <person name="Tanabe Y."/>
            <person name="Yamaguchi H."/>
        </authorList>
    </citation>
    <scope>NUCLEOTIDE SEQUENCE [LARGE SCALE GENOMIC DNA]</scope>
    <source>
        <strain evidence="7 8">NIES-2520</strain>
    </source>
</reference>
<evidence type="ECO:0000259" key="6">
    <source>
        <dbReference type="PROSITE" id="PS50104"/>
    </source>
</evidence>
<dbReference type="GO" id="GO:0007165">
    <property type="term" value="P:signal transduction"/>
    <property type="evidence" value="ECO:0007669"/>
    <property type="project" value="InterPro"/>
</dbReference>
<proteinExistence type="predicted"/>
<comment type="caution">
    <text evidence="7">The sequence shown here is derived from an EMBL/GenBank/DDBJ whole genome shotgun (WGS) entry which is preliminary data.</text>
</comment>
<evidence type="ECO:0000256" key="1">
    <source>
        <dbReference type="ARBA" id="ARBA00022574"/>
    </source>
</evidence>
<dbReference type="PROSITE" id="PS00678">
    <property type="entry name" value="WD_REPEATS_1"/>
    <property type="match status" value="1"/>
</dbReference>
<dbReference type="InterPro" id="IPR051983">
    <property type="entry name" value="WSB_SOCS-box_domain"/>
</dbReference>
<feature type="repeat" description="WD" evidence="4">
    <location>
        <begin position="1232"/>
        <end position="1264"/>
    </location>
</feature>
<dbReference type="PANTHER" id="PTHR15622">
    <property type="entry name" value="WD40 REPEAT PROTEIN"/>
    <property type="match status" value="1"/>
</dbReference>
<accession>A0A5A5RL44</accession>
<feature type="repeat" description="WD" evidence="4">
    <location>
        <begin position="1146"/>
        <end position="1180"/>
    </location>
</feature>
<dbReference type="PROSITE" id="PS50082">
    <property type="entry name" value="WD_REPEATS_2"/>
    <property type="match status" value="14"/>
</dbReference>
<feature type="repeat" description="WD" evidence="4">
    <location>
        <begin position="899"/>
        <end position="931"/>
    </location>
</feature>
<name>A0A5A5RL44_MICAE</name>
<keyword evidence="2" id="KW-0677">Repeat</keyword>
<dbReference type="SMART" id="SM00255">
    <property type="entry name" value="TIR"/>
    <property type="match status" value="3"/>
</dbReference>
<feature type="repeat" description="WD" evidence="4">
    <location>
        <begin position="981"/>
        <end position="1022"/>
    </location>
</feature>